<proteinExistence type="predicted"/>
<feature type="coiled-coil region" evidence="3">
    <location>
        <begin position="123"/>
        <end position="175"/>
    </location>
</feature>
<feature type="domain" description="Ras-GEF" evidence="6">
    <location>
        <begin position="1007"/>
        <end position="1239"/>
    </location>
</feature>
<keyword evidence="1 2" id="KW-0344">Guanine-nucleotide releasing factor</keyword>
<dbReference type="AlphaFoldDB" id="A0A7J7JZ41"/>
<dbReference type="Pfam" id="PF00617">
    <property type="entry name" value="RasGEF"/>
    <property type="match status" value="1"/>
</dbReference>
<dbReference type="EMBL" id="VXIV02001582">
    <property type="protein sequence ID" value="KAF6031652.1"/>
    <property type="molecule type" value="Genomic_DNA"/>
</dbReference>
<dbReference type="CDD" id="cd00155">
    <property type="entry name" value="RasGEF"/>
    <property type="match status" value="1"/>
</dbReference>
<feature type="domain" description="N-terminal Ras-GEF" evidence="8">
    <location>
        <begin position="637"/>
        <end position="765"/>
    </location>
</feature>
<dbReference type="PROSITE" id="PS50003">
    <property type="entry name" value="PH_DOMAIN"/>
    <property type="match status" value="2"/>
</dbReference>
<dbReference type="PROSITE" id="PS50096">
    <property type="entry name" value="IQ"/>
    <property type="match status" value="1"/>
</dbReference>
<dbReference type="Gene3D" id="1.20.870.10">
    <property type="entry name" value="Son of sevenless (SoS) protein Chain: S domain 1"/>
    <property type="match status" value="2"/>
</dbReference>
<name>A0A7J7JZ41_BUGNE</name>
<reference evidence="9" key="1">
    <citation type="submission" date="2020-06" db="EMBL/GenBank/DDBJ databases">
        <title>Draft genome of Bugula neritina, a colonial animal packing powerful symbionts and potential medicines.</title>
        <authorList>
            <person name="Rayko M."/>
        </authorList>
    </citation>
    <scope>NUCLEOTIDE SEQUENCE [LARGE SCALE GENOMIC DNA]</scope>
    <source>
        <strain evidence="9">Kwan_BN1</strain>
    </source>
</reference>
<dbReference type="Pfam" id="PF00618">
    <property type="entry name" value="RasGEF_N"/>
    <property type="match status" value="1"/>
</dbReference>
<protein>
    <submittedName>
        <fullName evidence="9">RASGRF1</fullName>
    </submittedName>
</protein>
<dbReference type="PROSITE" id="PS00720">
    <property type="entry name" value="RASGEF"/>
    <property type="match status" value="1"/>
</dbReference>
<dbReference type="GO" id="GO:0005886">
    <property type="term" value="C:plasma membrane"/>
    <property type="evidence" value="ECO:0007669"/>
    <property type="project" value="TreeGrafter"/>
</dbReference>
<feature type="compositionally biased region" description="Polar residues" evidence="4">
    <location>
        <begin position="805"/>
        <end position="830"/>
    </location>
</feature>
<feature type="region of interest" description="Disordered" evidence="4">
    <location>
        <begin position="804"/>
        <end position="838"/>
    </location>
</feature>
<dbReference type="GO" id="GO:0005085">
    <property type="term" value="F:guanyl-nucleotide exchange factor activity"/>
    <property type="evidence" value="ECO:0007669"/>
    <property type="project" value="UniProtKB-KW"/>
</dbReference>
<keyword evidence="10" id="KW-1185">Reference proteome</keyword>
<dbReference type="Gene3D" id="2.30.29.30">
    <property type="entry name" value="Pleckstrin-homology domain (PH domain)/Phosphotyrosine-binding domain (PTB)"/>
    <property type="match status" value="2"/>
</dbReference>
<sequence length="1259" mass="143188">MQKGMRINEHQLNLLANKAKVENSLSGPLFRRYIDSAKWQLKWFALQHNILYCYDAEGSQKLNSYTILEGCYVEEIALPTVKEQMQHGLAVYLMNDHNKLFELRSDSEADLRNWMDCLNNAKYSKLQEDKEQLEQKHDHVLHILEAERHAKWHSMRQIEELLKKYKVETVNKQKEKECTEICKIKKPDTSSDSDPPVTTEVVAKVQSFFRGWLCRRRWKQIVEMYIKSPHAESMKTRNNVVFGMVEDEEEYVRDLSTLVTCFLRPLRMAASSKKPVISHDDVNSIFLNSETVLFLHQIFLKGLTARMENWPTLVIGDLFDMLLPMLGIYQEYVRNHHYSLQVLTEYKQKPEFNSLLKRFEEKPACENRVLETFLTYPMHQIPKYILALHELLAHTPYEHVERTQLEYARSKLDELSLIMHDEVSETENIRKNLAIERMITEGCDILLDTSQVFVRQGTLLQLTSDKSKYGGLKLSNLSSTFKDKEIPRKVFLFTHHLLITNRASNGRLHLAKNYGKIPLAQCTLIEDTCFDANTCEEEGDSVASQNGWCNRFDFRIIVHSKDKDVPAVSLTFVASSLQEKSSWCSDISQCMENLHYTENTTNDFSSGSLPQSVRVDHKVFKDDKSVKYCRTVKNSCKIPQIRHATVEKLLERLTDLRFLSVDFLNSFLLTYKVFTDNETVINSLRMTVRKACLAREHEENSLTQDDDVDKESTTLYSMNRNFKEKLKRGLLDSIHESASISSASIESSPSNNAENGKLQIRSSVTPLSDLGSGEQALITAQTNTETIPEDTVFIADNNKLDENSNKISKCSSTTKNSDAVKSPTSISPTTKLPMSPRISSPRPLIPSAHKNVESHAQMGGIITSSRISRRRCSSSAATSAFAAATAGASAAAMYIKHPSVGSAPSAKCSVSSTSTAIMRALNVFKHWVSKYPQSFQQDANLAASAKKFLEDLIISSQLVPVEQKLAANIFKALTKELDEYVDAENLKIFLNHSTQPLMSHGTFESIAALDIAEQITYLDHQIIMGISSEELLGQAWMKVDKASKAPHVIQASQRFNEVSQLVVTEIVLRSNIQDRVTCIEKWAAIADILHCMQNYNGVLQIYAAFVNSSVYRLSKTWEKISKHTKQIIAKLQQIVSSDGRFKNMREALHKCDGPAIPYLGMYLSDLSFIEEGAPDFVEDGLVNYSKMRMISNVIGEIQQYQQQSYTIQYNAKVCAYLLDRSCLLTDEQTYQQSLTVEPRLSTSSYKPHDFPDKLKHINS</sequence>
<dbReference type="InterPro" id="IPR001849">
    <property type="entry name" value="PH_domain"/>
</dbReference>
<dbReference type="PROSITE" id="PS50010">
    <property type="entry name" value="DH_2"/>
    <property type="match status" value="1"/>
</dbReference>
<dbReference type="InterPro" id="IPR000219">
    <property type="entry name" value="DH_dom"/>
</dbReference>
<dbReference type="PROSITE" id="PS00741">
    <property type="entry name" value="DH_1"/>
    <property type="match status" value="1"/>
</dbReference>
<dbReference type="InterPro" id="IPR011993">
    <property type="entry name" value="PH-like_dom_sf"/>
</dbReference>
<dbReference type="GO" id="GO:0007265">
    <property type="term" value="P:Ras protein signal transduction"/>
    <property type="evidence" value="ECO:0007669"/>
    <property type="project" value="TreeGrafter"/>
</dbReference>
<evidence type="ECO:0000256" key="1">
    <source>
        <dbReference type="ARBA" id="ARBA00022658"/>
    </source>
</evidence>
<dbReference type="OrthoDB" id="10254377at2759"/>
<dbReference type="PROSITE" id="PS50212">
    <property type="entry name" value="RASGEF_NTER"/>
    <property type="match status" value="1"/>
</dbReference>
<dbReference type="PANTHER" id="PTHR23113">
    <property type="entry name" value="GUANINE NUCLEOTIDE EXCHANGE FACTOR"/>
    <property type="match status" value="1"/>
</dbReference>
<dbReference type="PANTHER" id="PTHR23113:SF99">
    <property type="entry name" value="RASGEF DOMAIN-CONTAINING PROTEIN"/>
    <property type="match status" value="1"/>
</dbReference>
<dbReference type="SMART" id="SM00325">
    <property type="entry name" value="RhoGEF"/>
    <property type="match status" value="1"/>
</dbReference>
<dbReference type="Gene3D" id="1.10.840.10">
    <property type="entry name" value="Ras guanine-nucleotide exchange factors catalytic domain"/>
    <property type="match status" value="1"/>
</dbReference>
<evidence type="ECO:0000313" key="9">
    <source>
        <dbReference type="EMBL" id="KAF6031652.1"/>
    </source>
</evidence>
<dbReference type="InterPro" id="IPR008937">
    <property type="entry name" value="Ras-like_GEF"/>
</dbReference>
<dbReference type="Proteomes" id="UP000593567">
    <property type="component" value="Unassembled WGS sequence"/>
</dbReference>
<dbReference type="PROSITE" id="PS50009">
    <property type="entry name" value="RASGEF_CAT"/>
    <property type="match status" value="1"/>
</dbReference>
<dbReference type="SMART" id="SM00233">
    <property type="entry name" value="PH"/>
    <property type="match status" value="2"/>
</dbReference>
<dbReference type="InterPro" id="IPR001895">
    <property type="entry name" value="RASGEF_cat_dom"/>
</dbReference>
<dbReference type="SUPFAM" id="SSF50729">
    <property type="entry name" value="PH domain-like"/>
    <property type="match status" value="2"/>
</dbReference>
<evidence type="ECO:0000256" key="4">
    <source>
        <dbReference type="SAM" id="MobiDB-lite"/>
    </source>
</evidence>
<dbReference type="SMART" id="SM00147">
    <property type="entry name" value="RasGEF"/>
    <property type="match status" value="1"/>
</dbReference>
<dbReference type="SUPFAM" id="SSF48366">
    <property type="entry name" value="Ras GEF"/>
    <property type="match status" value="1"/>
</dbReference>
<dbReference type="SUPFAM" id="SSF48065">
    <property type="entry name" value="DBL homology domain (DH-domain)"/>
    <property type="match status" value="1"/>
</dbReference>
<organism evidence="9 10">
    <name type="scientific">Bugula neritina</name>
    <name type="common">Brown bryozoan</name>
    <name type="synonym">Sertularia neritina</name>
    <dbReference type="NCBI Taxonomy" id="10212"/>
    <lineage>
        <taxon>Eukaryota</taxon>
        <taxon>Metazoa</taxon>
        <taxon>Spiralia</taxon>
        <taxon>Lophotrochozoa</taxon>
        <taxon>Bryozoa</taxon>
        <taxon>Gymnolaemata</taxon>
        <taxon>Cheilostomatida</taxon>
        <taxon>Flustrina</taxon>
        <taxon>Buguloidea</taxon>
        <taxon>Bugulidae</taxon>
        <taxon>Bugula</taxon>
    </lineage>
</organism>
<evidence type="ECO:0000256" key="3">
    <source>
        <dbReference type="SAM" id="Coils"/>
    </source>
</evidence>
<dbReference type="Pfam" id="PF00169">
    <property type="entry name" value="PH"/>
    <property type="match status" value="1"/>
</dbReference>
<feature type="domain" description="PH" evidence="5">
    <location>
        <begin position="465"/>
        <end position="592"/>
    </location>
</feature>
<dbReference type="InterPro" id="IPR001331">
    <property type="entry name" value="GDS_CDC24_CS"/>
</dbReference>
<evidence type="ECO:0000313" key="10">
    <source>
        <dbReference type="Proteomes" id="UP000593567"/>
    </source>
</evidence>
<dbReference type="InterPro" id="IPR019804">
    <property type="entry name" value="Ras_G-nucl-exch_fac_CS"/>
</dbReference>
<evidence type="ECO:0000259" key="7">
    <source>
        <dbReference type="PROSITE" id="PS50010"/>
    </source>
</evidence>
<dbReference type="InterPro" id="IPR023578">
    <property type="entry name" value="Ras_GEF_dom_sf"/>
</dbReference>
<accession>A0A7J7JZ41</accession>
<keyword evidence="3" id="KW-0175">Coiled coil</keyword>
<dbReference type="CDD" id="cd00160">
    <property type="entry name" value="RhoGEF"/>
    <property type="match status" value="1"/>
</dbReference>
<evidence type="ECO:0000259" key="6">
    <source>
        <dbReference type="PROSITE" id="PS50009"/>
    </source>
</evidence>
<dbReference type="InterPro" id="IPR000651">
    <property type="entry name" value="Ras-like_Gua-exchang_fac_N"/>
</dbReference>
<evidence type="ECO:0000256" key="2">
    <source>
        <dbReference type="PROSITE-ProRule" id="PRU00168"/>
    </source>
</evidence>
<dbReference type="Pfam" id="PF00621">
    <property type="entry name" value="RhoGEF"/>
    <property type="match status" value="1"/>
</dbReference>
<feature type="domain" description="PH" evidence="5">
    <location>
        <begin position="22"/>
        <end position="123"/>
    </location>
</feature>
<dbReference type="InterPro" id="IPR036964">
    <property type="entry name" value="RASGEF_cat_dom_sf"/>
</dbReference>
<evidence type="ECO:0000259" key="8">
    <source>
        <dbReference type="PROSITE" id="PS50212"/>
    </source>
</evidence>
<gene>
    <name evidence="9" type="ORF">EB796_010047</name>
</gene>
<evidence type="ECO:0000259" key="5">
    <source>
        <dbReference type="PROSITE" id="PS50003"/>
    </source>
</evidence>
<feature type="domain" description="DH" evidence="7">
    <location>
        <begin position="236"/>
        <end position="422"/>
    </location>
</feature>
<dbReference type="Gene3D" id="1.20.900.10">
    <property type="entry name" value="Dbl homology (DH) domain"/>
    <property type="match status" value="1"/>
</dbReference>
<comment type="caution">
    <text evidence="9">The sequence shown here is derived from an EMBL/GenBank/DDBJ whole genome shotgun (WGS) entry which is preliminary data.</text>
</comment>
<dbReference type="InterPro" id="IPR035899">
    <property type="entry name" value="DBL_dom_sf"/>
</dbReference>